<dbReference type="InterPro" id="IPR050275">
    <property type="entry name" value="PGM_Phosphatase"/>
</dbReference>
<reference evidence="3 4" key="1">
    <citation type="journal article" date="2007" name="Photosyn. Res.">
        <title>Complete nucleotide sequence of the freshwater unicellular cyanobacterium Synechococcus elongatus PCC 6301 chromosome: gene content and organization.</title>
        <authorList>
            <person name="Sugita C."/>
            <person name="Ogata K."/>
            <person name="Shikata M."/>
            <person name="Jikuya H."/>
            <person name="Takano J."/>
            <person name="Furumichi M."/>
            <person name="Kanehisa M."/>
            <person name="Omata T."/>
            <person name="Sugiura M."/>
            <person name="Sugita M."/>
        </authorList>
    </citation>
    <scope>NUCLEOTIDE SEQUENCE [LARGE SCALE GENOMIC DNA]</scope>
    <source>
        <strain evidence="4">ATCC 27144 / PCC 6301 / SAUG 1402/1</strain>
    </source>
</reference>
<dbReference type="Gene3D" id="3.40.50.1240">
    <property type="entry name" value="Phosphoglycerate mutase-like"/>
    <property type="match status" value="1"/>
</dbReference>
<dbReference type="RefSeq" id="WP_011244811.1">
    <property type="nucleotide sequence ID" value="NC_006576.1"/>
</dbReference>
<organism evidence="3 4">
    <name type="scientific">Synechococcus sp. (strain ATCC 27144 / PCC 6301 / SAUG 1402/1)</name>
    <name type="common">Anacystis nidulans</name>
    <dbReference type="NCBI Taxonomy" id="269084"/>
    <lineage>
        <taxon>Bacteria</taxon>
        <taxon>Bacillati</taxon>
        <taxon>Cyanobacteriota</taxon>
        <taxon>Cyanophyceae</taxon>
        <taxon>Synechococcales</taxon>
        <taxon>Synechococcaceae</taxon>
        <taxon>Synechococcus</taxon>
    </lineage>
</organism>
<feature type="active site" description="Tele-phosphohistidine intermediate" evidence="1">
    <location>
        <position position="8"/>
    </location>
</feature>
<feature type="active site" description="Proton donor/acceptor" evidence="1">
    <location>
        <position position="86"/>
    </location>
</feature>
<sequence>MRLRLIRHAEAIGNAEARMLGRQDQPLTADGLTQAEQLGKQWQQTCCWRPQAIWTSPLQRAQQTAIALSQGQTPVIPLLVQPALTEIDLGCLTGLTWPEAEQRYPDLCQQLLRDRHWRPIPEAETLSDCRMRAEQVCTQLIHTEADLWVISHGGFLQHLLAALLGCDRSWGLDWPLLGAIDLSLAHEDWDTAGRDRWNTSLWRWQILHWPSRSAI</sequence>
<evidence type="ECO:0000313" key="4">
    <source>
        <dbReference type="Proteomes" id="UP000001175"/>
    </source>
</evidence>
<dbReference type="eggNOG" id="COG0406">
    <property type="taxonomic scope" value="Bacteria"/>
</dbReference>
<protein>
    <submittedName>
        <fullName evidence="3">Phosphoglycerate mutase</fullName>
    </submittedName>
</protein>
<dbReference type="KEGG" id="syc:syc2501_c"/>
<dbReference type="InterPro" id="IPR029033">
    <property type="entry name" value="His_PPase_superfam"/>
</dbReference>
<dbReference type="SMART" id="SM00855">
    <property type="entry name" value="PGAM"/>
    <property type="match status" value="1"/>
</dbReference>
<gene>
    <name evidence="3" type="ordered locus">syc2501_c</name>
</gene>
<feature type="binding site" evidence="2">
    <location>
        <begin position="7"/>
        <end position="14"/>
    </location>
    <ligand>
        <name>substrate</name>
    </ligand>
</feature>
<evidence type="ECO:0000256" key="1">
    <source>
        <dbReference type="PIRSR" id="PIRSR613078-1"/>
    </source>
</evidence>
<proteinExistence type="predicted"/>
<dbReference type="EMBL" id="AP008231">
    <property type="protein sequence ID" value="BAD80691.1"/>
    <property type="molecule type" value="Genomic_DNA"/>
</dbReference>
<dbReference type="AlphaFoldDB" id="A0A0H3K9P1"/>
<name>A0A0H3K9P1_SYNP6</name>
<dbReference type="PANTHER" id="PTHR48100">
    <property type="entry name" value="BROAD-SPECIFICITY PHOSPHATASE YOR283W-RELATED"/>
    <property type="match status" value="1"/>
</dbReference>
<dbReference type="CDD" id="cd07067">
    <property type="entry name" value="HP_PGM_like"/>
    <property type="match status" value="1"/>
</dbReference>
<dbReference type="InterPro" id="IPR013078">
    <property type="entry name" value="His_Pase_superF_clade-1"/>
</dbReference>
<evidence type="ECO:0000313" key="3">
    <source>
        <dbReference type="EMBL" id="BAD80691.1"/>
    </source>
</evidence>
<dbReference type="SUPFAM" id="SSF53254">
    <property type="entry name" value="Phosphoglycerate mutase-like"/>
    <property type="match status" value="1"/>
</dbReference>
<evidence type="ECO:0000256" key="2">
    <source>
        <dbReference type="PIRSR" id="PIRSR613078-2"/>
    </source>
</evidence>
<dbReference type="GO" id="GO:0016791">
    <property type="term" value="F:phosphatase activity"/>
    <property type="evidence" value="ECO:0007669"/>
    <property type="project" value="TreeGrafter"/>
</dbReference>
<dbReference type="Proteomes" id="UP000001175">
    <property type="component" value="Chromosome"/>
</dbReference>
<accession>A0A0H3K9P1</accession>
<dbReference type="GeneID" id="72430449"/>
<feature type="binding site" evidence="2">
    <location>
        <position position="60"/>
    </location>
    <ligand>
        <name>substrate</name>
    </ligand>
</feature>
<dbReference type="Pfam" id="PF00300">
    <property type="entry name" value="His_Phos_1"/>
    <property type="match status" value="1"/>
</dbReference>